<dbReference type="CDD" id="cd12252">
    <property type="entry name" value="RRM_DbpA"/>
    <property type="match status" value="1"/>
</dbReference>
<evidence type="ECO:0000313" key="10">
    <source>
        <dbReference type="EMBL" id="MDQ0471771.1"/>
    </source>
</evidence>
<dbReference type="InterPro" id="IPR027417">
    <property type="entry name" value="P-loop_NTPase"/>
</dbReference>
<comment type="similarity">
    <text evidence="5 6">Belongs to the DEAD box helicase family.</text>
</comment>
<dbReference type="SMART" id="SM00487">
    <property type="entry name" value="DEXDc"/>
    <property type="match status" value="1"/>
</dbReference>
<evidence type="ECO:0000256" key="6">
    <source>
        <dbReference type="RuleBase" id="RU000492"/>
    </source>
</evidence>
<dbReference type="InterPro" id="IPR001650">
    <property type="entry name" value="Helicase_C-like"/>
</dbReference>
<organism evidence="10 11">
    <name type="scientific">Labrys wisconsinensis</name>
    <dbReference type="NCBI Taxonomy" id="425677"/>
    <lineage>
        <taxon>Bacteria</taxon>
        <taxon>Pseudomonadati</taxon>
        <taxon>Pseudomonadota</taxon>
        <taxon>Alphaproteobacteria</taxon>
        <taxon>Hyphomicrobiales</taxon>
        <taxon>Xanthobacteraceae</taxon>
        <taxon>Labrys</taxon>
    </lineage>
</organism>
<keyword evidence="3 6" id="KW-0347">Helicase</keyword>
<keyword evidence="1 6" id="KW-0547">Nucleotide-binding</keyword>
<dbReference type="InterPro" id="IPR005580">
    <property type="entry name" value="DbpA/CsdA_RNA-bd_dom"/>
</dbReference>
<keyword evidence="11" id="KW-1185">Reference proteome</keyword>
<evidence type="ECO:0000256" key="4">
    <source>
        <dbReference type="ARBA" id="ARBA00022840"/>
    </source>
</evidence>
<sequence length="571" mass="61691">MTFLPSLHPALSQALAERNYSEATPVQAAVLEAAPERDLLVSAQTGSGKTVAYGLAIGSDLLGEAQAFAPAGAPQALVVAPTRELALQVQRELAWLYAAAGGRVVACVGGMDPRREQRALAEGAHVVVGTPGRLRDHLERGALKVGALEAVVLDEADEMLDMGFREDLEFILEATPPERRTLLFSATLPKGIVALARRYQREAQRIAVAGDERGHADIEYRALRVHGQEVERAVVNVLRFVEAPGAIVFCNTREAVRHLQATLVERGFSAVALSGELGQHERNQALQALRDGRARVCVATDVAARGIDLPNLALVIHADLPHDAEALQHRSGRTGRAGRKGVSVVLASPSKRRRAERLLAEAGIRVDWTAAPGAEEIRRLDQERLLVDPLLTEAASEDDLATARALLARRPAEEIAAALVRVYRAQHPLPEEIGDPGAGREVGEGRGPRPREHREDEPARGEGGSVWFRLAVGRRNNADPRWLLPMLCRRGGVERQDIGAIRIFERETKFEVMAGAAERFVEAVRAGGEGKEGRIEPAVAPPGPRDHKGPRGPHKGVPGSPKRFGKPTRKA</sequence>
<dbReference type="Proteomes" id="UP001242480">
    <property type="component" value="Unassembled WGS sequence"/>
</dbReference>
<evidence type="ECO:0000259" key="9">
    <source>
        <dbReference type="PROSITE" id="PS51194"/>
    </source>
</evidence>
<feature type="region of interest" description="Disordered" evidence="7">
    <location>
        <begin position="526"/>
        <end position="571"/>
    </location>
</feature>
<dbReference type="InterPro" id="IPR000629">
    <property type="entry name" value="RNA-helicase_DEAD-box_CS"/>
</dbReference>
<dbReference type="PANTHER" id="PTHR47959:SF1">
    <property type="entry name" value="ATP-DEPENDENT RNA HELICASE DBPA"/>
    <property type="match status" value="1"/>
</dbReference>
<dbReference type="GO" id="GO:0003724">
    <property type="term" value="F:RNA helicase activity"/>
    <property type="evidence" value="ECO:0007669"/>
    <property type="project" value="UniProtKB-EC"/>
</dbReference>
<dbReference type="InterPro" id="IPR014001">
    <property type="entry name" value="Helicase_ATP-bd"/>
</dbReference>
<feature type="compositionally biased region" description="Basic and acidic residues" evidence="7">
    <location>
        <begin position="441"/>
        <end position="460"/>
    </location>
</feature>
<dbReference type="InterPro" id="IPR044742">
    <property type="entry name" value="DEAD/DEAH_RhlB"/>
</dbReference>
<dbReference type="Pfam" id="PF00271">
    <property type="entry name" value="Helicase_C"/>
    <property type="match status" value="1"/>
</dbReference>
<dbReference type="Gene3D" id="3.30.70.330">
    <property type="match status" value="1"/>
</dbReference>
<evidence type="ECO:0000313" key="11">
    <source>
        <dbReference type="Proteomes" id="UP001242480"/>
    </source>
</evidence>
<dbReference type="SUPFAM" id="SSF52540">
    <property type="entry name" value="P-loop containing nucleoside triphosphate hydrolases"/>
    <property type="match status" value="1"/>
</dbReference>
<dbReference type="EC" id="3.6.4.13" evidence="10"/>
<keyword evidence="4 6" id="KW-0067">ATP-binding</keyword>
<dbReference type="PROSITE" id="PS51192">
    <property type="entry name" value="HELICASE_ATP_BIND_1"/>
    <property type="match status" value="1"/>
</dbReference>
<dbReference type="CDD" id="cd00268">
    <property type="entry name" value="DEADc"/>
    <property type="match status" value="1"/>
</dbReference>
<protein>
    <submittedName>
        <fullName evidence="10">ATP-dependent RNA helicase DeaD</fullName>
        <ecNumber evidence="10">3.6.4.13</ecNumber>
    </submittedName>
</protein>
<dbReference type="Gene3D" id="3.40.50.300">
    <property type="entry name" value="P-loop containing nucleotide triphosphate hydrolases"/>
    <property type="match status" value="2"/>
</dbReference>
<evidence type="ECO:0000256" key="7">
    <source>
        <dbReference type="SAM" id="MobiDB-lite"/>
    </source>
</evidence>
<dbReference type="PROSITE" id="PS51194">
    <property type="entry name" value="HELICASE_CTER"/>
    <property type="match status" value="1"/>
</dbReference>
<evidence type="ECO:0000256" key="5">
    <source>
        <dbReference type="ARBA" id="ARBA00038437"/>
    </source>
</evidence>
<keyword evidence="2 6" id="KW-0378">Hydrolase</keyword>
<gene>
    <name evidence="10" type="ORF">QO011_004798</name>
</gene>
<proteinExistence type="inferred from homology"/>
<name>A0ABU0JBW7_9HYPH</name>
<dbReference type="SMART" id="SM00490">
    <property type="entry name" value="HELICc"/>
    <property type="match status" value="1"/>
</dbReference>
<reference evidence="10 11" key="1">
    <citation type="submission" date="2023-07" db="EMBL/GenBank/DDBJ databases">
        <title>Genomic Encyclopedia of Type Strains, Phase IV (KMG-IV): sequencing the most valuable type-strain genomes for metagenomic binning, comparative biology and taxonomic classification.</title>
        <authorList>
            <person name="Goeker M."/>
        </authorList>
    </citation>
    <scope>NUCLEOTIDE SEQUENCE [LARGE SCALE GENOMIC DNA]</scope>
    <source>
        <strain evidence="10 11">DSM 19619</strain>
    </source>
</reference>
<comment type="caution">
    <text evidence="10">The sequence shown here is derived from an EMBL/GenBank/DDBJ whole genome shotgun (WGS) entry which is preliminary data.</text>
</comment>
<evidence type="ECO:0000256" key="2">
    <source>
        <dbReference type="ARBA" id="ARBA00022801"/>
    </source>
</evidence>
<dbReference type="GO" id="GO:0016787">
    <property type="term" value="F:hydrolase activity"/>
    <property type="evidence" value="ECO:0007669"/>
    <property type="project" value="UniProtKB-KW"/>
</dbReference>
<accession>A0ABU0JBW7</accession>
<dbReference type="Pfam" id="PF00270">
    <property type="entry name" value="DEAD"/>
    <property type="match status" value="1"/>
</dbReference>
<dbReference type="EMBL" id="JAUSVX010000010">
    <property type="protein sequence ID" value="MDQ0471771.1"/>
    <property type="molecule type" value="Genomic_DNA"/>
</dbReference>
<feature type="domain" description="Helicase C-terminal" evidence="9">
    <location>
        <begin position="233"/>
        <end position="385"/>
    </location>
</feature>
<dbReference type="Pfam" id="PF03880">
    <property type="entry name" value="DbpA"/>
    <property type="match status" value="1"/>
</dbReference>
<dbReference type="CDD" id="cd18787">
    <property type="entry name" value="SF2_C_DEAD"/>
    <property type="match status" value="1"/>
</dbReference>
<dbReference type="PROSITE" id="PS00039">
    <property type="entry name" value="DEAD_ATP_HELICASE"/>
    <property type="match status" value="1"/>
</dbReference>
<evidence type="ECO:0000256" key="3">
    <source>
        <dbReference type="ARBA" id="ARBA00022806"/>
    </source>
</evidence>
<dbReference type="InterPro" id="IPR050079">
    <property type="entry name" value="DEAD_box_RNA_helicase"/>
</dbReference>
<dbReference type="InterPro" id="IPR011545">
    <property type="entry name" value="DEAD/DEAH_box_helicase_dom"/>
</dbReference>
<dbReference type="RefSeq" id="WP_307277496.1">
    <property type="nucleotide sequence ID" value="NZ_JAUSVX010000010.1"/>
</dbReference>
<evidence type="ECO:0000259" key="8">
    <source>
        <dbReference type="PROSITE" id="PS51192"/>
    </source>
</evidence>
<feature type="region of interest" description="Disordered" evidence="7">
    <location>
        <begin position="430"/>
        <end position="462"/>
    </location>
</feature>
<dbReference type="PANTHER" id="PTHR47959">
    <property type="entry name" value="ATP-DEPENDENT RNA HELICASE RHLE-RELATED"/>
    <property type="match status" value="1"/>
</dbReference>
<feature type="domain" description="Helicase ATP-binding" evidence="8">
    <location>
        <begin position="30"/>
        <end position="206"/>
    </location>
</feature>
<evidence type="ECO:0000256" key="1">
    <source>
        <dbReference type="ARBA" id="ARBA00022741"/>
    </source>
</evidence>
<dbReference type="InterPro" id="IPR012677">
    <property type="entry name" value="Nucleotide-bd_a/b_plait_sf"/>
</dbReference>